<dbReference type="Proteomes" id="UP001324115">
    <property type="component" value="Unassembled WGS sequence"/>
</dbReference>
<name>A0AAN7EKB0_QUERU</name>
<dbReference type="EMBL" id="JAXUIC010000009">
    <property type="protein sequence ID" value="KAK4573462.1"/>
    <property type="molecule type" value="Genomic_DNA"/>
</dbReference>
<evidence type="ECO:0000313" key="1">
    <source>
        <dbReference type="EMBL" id="KAK4573462.1"/>
    </source>
</evidence>
<comment type="caution">
    <text evidence="1">The sequence shown here is derived from an EMBL/GenBank/DDBJ whole genome shotgun (WGS) entry which is preliminary data.</text>
</comment>
<gene>
    <name evidence="1" type="ORF">RGQ29_031430</name>
</gene>
<sequence length="71" mass="8261">MCKQSILLAHVKGTQTKFLVVYEGFANNPYGEFFIAGNKSLQKDYDVKNWRKQLYNIKDGNPSFLVVIQRF</sequence>
<accession>A0AAN7EKB0</accession>
<reference evidence="1 2" key="1">
    <citation type="journal article" date="2023" name="G3 (Bethesda)">
        <title>A haplotype-resolved chromosome-scale genome for Quercus rubra L. provides insights into the genetics of adaptive traits for red oak species.</title>
        <authorList>
            <person name="Kapoor B."/>
            <person name="Jenkins J."/>
            <person name="Schmutz J."/>
            <person name="Zhebentyayeva T."/>
            <person name="Kuelheim C."/>
            <person name="Coggeshall M."/>
            <person name="Heim C."/>
            <person name="Lasky J.R."/>
            <person name="Leites L."/>
            <person name="Islam-Faridi N."/>
            <person name="Romero-Severson J."/>
            <person name="DeLeo V.L."/>
            <person name="Lucas S.M."/>
            <person name="Lazic D."/>
            <person name="Gailing O."/>
            <person name="Carlson J."/>
            <person name="Staton M."/>
        </authorList>
    </citation>
    <scope>NUCLEOTIDE SEQUENCE [LARGE SCALE GENOMIC DNA]</scope>
    <source>
        <strain evidence="1">Pseudo-F2</strain>
    </source>
</reference>
<dbReference type="AlphaFoldDB" id="A0AAN7EKB0"/>
<organism evidence="1 2">
    <name type="scientific">Quercus rubra</name>
    <name type="common">Northern red oak</name>
    <name type="synonym">Quercus borealis</name>
    <dbReference type="NCBI Taxonomy" id="3512"/>
    <lineage>
        <taxon>Eukaryota</taxon>
        <taxon>Viridiplantae</taxon>
        <taxon>Streptophyta</taxon>
        <taxon>Embryophyta</taxon>
        <taxon>Tracheophyta</taxon>
        <taxon>Spermatophyta</taxon>
        <taxon>Magnoliopsida</taxon>
        <taxon>eudicotyledons</taxon>
        <taxon>Gunneridae</taxon>
        <taxon>Pentapetalae</taxon>
        <taxon>rosids</taxon>
        <taxon>fabids</taxon>
        <taxon>Fagales</taxon>
        <taxon>Fagaceae</taxon>
        <taxon>Quercus</taxon>
    </lineage>
</organism>
<proteinExistence type="predicted"/>
<evidence type="ECO:0000313" key="2">
    <source>
        <dbReference type="Proteomes" id="UP001324115"/>
    </source>
</evidence>
<protein>
    <submittedName>
        <fullName evidence="1">Uncharacterized protein</fullName>
    </submittedName>
</protein>
<keyword evidence="2" id="KW-1185">Reference proteome</keyword>